<dbReference type="AlphaFoldDB" id="A0A1G2PMU8"/>
<reference evidence="2 3" key="1">
    <citation type="journal article" date="2016" name="Nat. Commun.">
        <title>Thousands of microbial genomes shed light on interconnected biogeochemical processes in an aquifer system.</title>
        <authorList>
            <person name="Anantharaman K."/>
            <person name="Brown C.T."/>
            <person name="Hug L.A."/>
            <person name="Sharon I."/>
            <person name="Castelle C.J."/>
            <person name="Probst A.J."/>
            <person name="Thomas B.C."/>
            <person name="Singh A."/>
            <person name="Wilkins M.J."/>
            <person name="Karaoz U."/>
            <person name="Brodie E.L."/>
            <person name="Williams K.H."/>
            <person name="Hubbard S.S."/>
            <person name="Banfield J.F."/>
        </authorList>
    </citation>
    <scope>NUCLEOTIDE SEQUENCE [LARGE SCALE GENOMIC DNA]</scope>
</reference>
<sequence>MDRAKIKKKERLISLLAEIGGSFVRFEVDPNAMVTVTRTELSDDSRTVKFLVSIFPKNKEREILARLNKKNSVFKNYLKAKTRMKFLPSAFFDLDRSWEVELKIGSIKI</sequence>
<evidence type="ECO:0000313" key="3">
    <source>
        <dbReference type="Proteomes" id="UP000178646"/>
    </source>
</evidence>
<dbReference type="Gene3D" id="3.30.300.20">
    <property type="match status" value="1"/>
</dbReference>
<dbReference type="Proteomes" id="UP000178646">
    <property type="component" value="Unassembled WGS sequence"/>
</dbReference>
<name>A0A1G2PMU8_9BACT</name>
<dbReference type="Pfam" id="PF02033">
    <property type="entry name" value="RBFA"/>
    <property type="match status" value="1"/>
</dbReference>
<evidence type="ECO:0000313" key="2">
    <source>
        <dbReference type="EMBL" id="OHA49637.1"/>
    </source>
</evidence>
<dbReference type="GO" id="GO:0006364">
    <property type="term" value="P:rRNA processing"/>
    <property type="evidence" value="ECO:0007669"/>
    <property type="project" value="InterPro"/>
</dbReference>
<evidence type="ECO:0008006" key="4">
    <source>
        <dbReference type="Google" id="ProtNLM"/>
    </source>
</evidence>
<accession>A0A1G2PMU8</accession>
<dbReference type="SUPFAM" id="SSF89919">
    <property type="entry name" value="Ribosome-binding factor A, RbfA"/>
    <property type="match status" value="1"/>
</dbReference>
<dbReference type="InterPro" id="IPR023799">
    <property type="entry name" value="RbfA_dom_sf"/>
</dbReference>
<organism evidence="2 3">
    <name type="scientific">Candidatus Terrybacteria bacterium RIFCSPHIGHO2_02_41_19</name>
    <dbReference type="NCBI Taxonomy" id="1802364"/>
    <lineage>
        <taxon>Bacteria</taxon>
        <taxon>Candidatus Terryibacteriota</taxon>
    </lineage>
</organism>
<dbReference type="EMBL" id="MHSU01000029">
    <property type="protein sequence ID" value="OHA49637.1"/>
    <property type="molecule type" value="Genomic_DNA"/>
</dbReference>
<gene>
    <name evidence="2" type="ORF">A2W59_02030</name>
</gene>
<protein>
    <recommendedName>
        <fullName evidence="4">Ribosome-binding factor A</fullName>
    </recommendedName>
</protein>
<proteinExistence type="predicted"/>
<keyword evidence="1" id="KW-0690">Ribosome biogenesis</keyword>
<dbReference type="InterPro" id="IPR000238">
    <property type="entry name" value="RbfA"/>
</dbReference>
<dbReference type="InterPro" id="IPR015946">
    <property type="entry name" value="KH_dom-like_a/b"/>
</dbReference>
<comment type="caution">
    <text evidence="2">The sequence shown here is derived from an EMBL/GenBank/DDBJ whole genome shotgun (WGS) entry which is preliminary data.</text>
</comment>
<evidence type="ECO:0000256" key="1">
    <source>
        <dbReference type="ARBA" id="ARBA00022517"/>
    </source>
</evidence>